<gene>
    <name evidence="9" type="ORF">N8I77_013457</name>
</gene>
<comment type="catalytic activity">
    <reaction evidence="1">
        <text>Hydrolysis of terminal, non-reducing (1-&gt;4)-linked alpha-D-glucose residues with release of alpha-D-glucose.</text>
        <dbReference type="EC" id="3.2.1.20"/>
    </reaction>
</comment>
<dbReference type="InterPro" id="IPR017853">
    <property type="entry name" value="GH"/>
</dbReference>
<feature type="compositionally biased region" description="Polar residues" evidence="5">
    <location>
        <begin position="75"/>
        <end position="90"/>
    </location>
</feature>
<dbReference type="GO" id="GO:0030246">
    <property type="term" value="F:carbohydrate binding"/>
    <property type="evidence" value="ECO:0007669"/>
    <property type="project" value="InterPro"/>
</dbReference>
<evidence type="ECO:0000259" key="8">
    <source>
        <dbReference type="Pfam" id="PF21365"/>
    </source>
</evidence>
<dbReference type="SUPFAM" id="SSF51445">
    <property type="entry name" value="(Trans)glycosidases"/>
    <property type="match status" value="1"/>
</dbReference>
<comment type="caution">
    <text evidence="9">The sequence shown here is derived from an EMBL/GenBank/DDBJ whole genome shotgun (WGS) entry which is preliminary data.</text>
</comment>
<dbReference type="CDD" id="cd14752">
    <property type="entry name" value="GH31_N"/>
    <property type="match status" value="1"/>
</dbReference>
<dbReference type="Proteomes" id="UP001265746">
    <property type="component" value="Unassembled WGS sequence"/>
</dbReference>
<dbReference type="EC" id="3.2.1.20" evidence="3"/>
<dbReference type="InterPro" id="IPR011013">
    <property type="entry name" value="Gal_mutarotase_sf_dom"/>
</dbReference>
<dbReference type="GO" id="GO:0004558">
    <property type="term" value="F:alpha-1,4-glucosidase activity"/>
    <property type="evidence" value="ECO:0007669"/>
    <property type="project" value="UniProtKB-EC"/>
</dbReference>
<evidence type="ECO:0000313" key="10">
    <source>
        <dbReference type="Proteomes" id="UP001265746"/>
    </source>
</evidence>
<keyword evidence="10" id="KW-1185">Reference proteome</keyword>
<evidence type="ECO:0000256" key="3">
    <source>
        <dbReference type="ARBA" id="ARBA00012741"/>
    </source>
</evidence>
<evidence type="ECO:0000256" key="5">
    <source>
        <dbReference type="SAM" id="MobiDB-lite"/>
    </source>
</evidence>
<dbReference type="PANTHER" id="PTHR22762:SF165">
    <property type="entry name" value="PUTATIVE (AFU_ORTHOLOGUE AFUA_1G06560)-RELATED"/>
    <property type="match status" value="1"/>
</dbReference>
<dbReference type="Gene3D" id="2.60.40.1760">
    <property type="entry name" value="glycosyl hydrolase (family 31)"/>
    <property type="match status" value="1"/>
</dbReference>
<dbReference type="GO" id="GO:0005975">
    <property type="term" value="P:carbohydrate metabolic process"/>
    <property type="evidence" value="ECO:0007669"/>
    <property type="project" value="InterPro"/>
</dbReference>
<dbReference type="EMBL" id="JAUJFL010000011">
    <property type="protein sequence ID" value="KAK2596575.1"/>
    <property type="molecule type" value="Genomic_DNA"/>
</dbReference>
<feature type="compositionally biased region" description="Basic and acidic residues" evidence="5">
    <location>
        <begin position="780"/>
        <end position="789"/>
    </location>
</feature>
<dbReference type="AlphaFoldDB" id="A0AAD9S1G1"/>
<dbReference type="Pfam" id="PF13802">
    <property type="entry name" value="Gal_mutarotas_2"/>
    <property type="match status" value="1"/>
</dbReference>
<evidence type="ECO:0000259" key="7">
    <source>
        <dbReference type="Pfam" id="PF13802"/>
    </source>
</evidence>
<dbReference type="InterPro" id="IPR048395">
    <property type="entry name" value="Glyco_hydro_31_C"/>
</dbReference>
<evidence type="ECO:0000259" key="6">
    <source>
        <dbReference type="Pfam" id="PF01055"/>
    </source>
</evidence>
<dbReference type="Gene3D" id="3.20.20.80">
    <property type="entry name" value="Glycosidases"/>
    <property type="match status" value="1"/>
</dbReference>
<dbReference type="InterPro" id="IPR000322">
    <property type="entry name" value="Glyco_hydro_31_TIM"/>
</dbReference>
<dbReference type="Pfam" id="PF01055">
    <property type="entry name" value="Glyco_hydro_31_2nd"/>
    <property type="match status" value="1"/>
</dbReference>
<proteinExistence type="inferred from homology"/>
<evidence type="ECO:0000256" key="1">
    <source>
        <dbReference type="ARBA" id="ARBA00001657"/>
    </source>
</evidence>
<feature type="domain" description="Glycoside hydrolase family 31 TIM barrel" evidence="6">
    <location>
        <begin position="264"/>
        <end position="624"/>
    </location>
</feature>
<dbReference type="InterPro" id="IPR025887">
    <property type="entry name" value="Glyco_hydro_31_N_dom"/>
</dbReference>
<dbReference type="SUPFAM" id="SSF74650">
    <property type="entry name" value="Galactose mutarotase-like"/>
    <property type="match status" value="1"/>
</dbReference>
<evidence type="ECO:0000256" key="2">
    <source>
        <dbReference type="ARBA" id="ARBA00007806"/>
    </source>
</evidence>
<reference evidence="9" key="1">
    <citation type="submission" date="2023-06" db="EMBL/GenBank/DDBJ databases">
        <authorList>
            <person name="Noh H."/>
        </authorList>
    </citation>
    <scope>NUCLEOTIDE SEQUENCE</scope>
    <source>
        <strain evidence="9">DUCC20226</strain>
    </source>
</reference>
<evidence type="ECO:0000256" key="4">
    <source>
        <dbReference type="RuleBase" id="RU361185"/>
    </source>
</evidence>
<feature type="domain" description="Glycosyl hydrolase family 31 C-terminal" evidence="8">
    <location>
        <begin position="634"/>
        <end position="687"/>
    </location>
</feature>
<evidence type="ECO:0000313" key="9">
    <source>
        <dbReference type="EMBL" id="KAK2596575.1"/>
    </source>
</evidence>
<comment type="similarity">
    <text evidence="2 4">Belongs to the glycosyl hydrolase 31 family.</text>
</comment>
<name>A0AAD9S1G1_PHOAM</name>
<feature type="region of interest" description="Disordered" evidence="5">
    <location>
        <begin position="765"/>
        <end position="789"/>
    </location>
</feature>
<organism evidence="9 10">
    <name type="scientific">Phomopsis amygdali</name>
    <name type="common">Fusicoccum amygdali</name>
    <dbReference type="NCBI Taxonomy" id="1214568"/>
    <lineage>
        <taxon>Eukaryota</taxon>
        <taxon>Fungi</taxon>
        <taxon>Dikarya</taxon>
        <taxon>Ascomycota</taxon>
        <taxon>Pezizomycotina</taxon>
        <taxon>Sordariomycetes</taxon>
        <taxon>Sordariomycetidae</taxon>
        <taxon>Diaporthales</taxon>
        <taxon>Diaporthaceae</taxon>
        <taxon>Diaporthe</taxon>
    </lineage>
</organism>
<keyword evidence="4" id="KW-0378">Hydrolase</keyword>
<accession>A0AAD9S1G1</accession>
<keyword evidence="4" id="KW-0326">Glycosidase</keyword>
<dbReference type="Pfam" id="PF21365">
    <property type="entry name" value="Glyco_hydro_31_3rd"/>
    <property type="match status" value="1"/>
</dbReference>
<feature type="domain" description="Glycoside hydrolase family 31 N-terminal" evidence="7">
    <location>
        <begin position="42"/>
        <end position="207"/>
    </location>
</feature>
<sequence>MLHQEERVPKGYALITPPSAKGNAHNAVHLRSDGNLTKPCDFTFEAIRPNVFRTTFTSEDHPLPPFPSLRLPGVDNNSSTTQTSDAPGTKQITLHDAQAGTTATVDYTHTPVVTLRLGDRTIHQDLPLRSYALDGSGVAHYSAYRKGTLHVGLGEKAAPMDLSGRGFAITASDTFGYDAHRTDPLYKHVPLLINVLPGAGGGAVGVLSTSHARGSWAVGSEIDGLWGHFKVYRQAFGGLEEYVIVGGSVAEVVRSYAELVGFPLLVPRYYLGYVSGGMMYSMVDEPVRAADNIVNFLNKCRDMDIPVSAHQMSSGYTVSETPPKTRNVFTWNRHRFPDPREFTRKCHERGVRILANIKPYVLANHPDYQKLSEAGAFFKDPLTGKTAVARLWSAGGGESGEGSHIDFTSKAGYQWWYDGCKSLKEVGIDAMWNDNNEYNTPNDTWECALDLPKDIETIHTNAPANGDNRIGLWGRAANTELMGKSSWQACVDAEPDVRPMVLTRSATAGTMKYACASWSGDNVTSWEGMRGSNALALNAGFSLIQCYGHDIGGFEGPQPTPEHLVRWVQMGVHSPRFAINCYKTSPEDNLVGEVIEPWQYPESTDLIRRAIKRRYELLPYMYSLSIKSHLTAVPPQRWTGWGYESDDNVWTKEVKDGETQYWLGDALLVAGVFEPAQEHVRVYLPSSNDSGHDMKGDVVRFSNQDATPTTRFGFFNTKAQKGCPFLPSGGWQRIDAALEVNGSQDGRLAPNHVPVLARVGSAVPVGKNRHTTSSPGENPEFPHEDKDDWRGVEIYPPPVWSPDSDGTHGANEDLLGFSSPRKVAFESTWYEDDGISASQIADVQRCTLTLEYTVSIGFSKEETNEAGIGVRCTIRGTGQREKGGTGLKWQPLWLDNGIDVVLPAGVASKVTGGSDVTDARRSSGIYAAEGRQVWNIPVTREWTN</sequence>
<dbReference type="PANTHER" id="PTHR22762">
    <property type="entry name" value="ALPHA-GLUCOSIDASE"/>
    <property type="match status" value="1"/>
</dbReference>
<protein>
    <recommendedName>
        <fullName evidence="3">alpha-glucosidase</fullName>
        <ecNumber evidence="3">3.2.1.20</ecNumber>
    </recommendedName>
</protein>
<feature type="region of interest" description="Disordered" evidence="5">
    <location>
        <begin position="57"/>
        <end position="90"/>
    </location>
</feature>